<evidence type="ECO:0000313" key="3">
    <source>
        <dbReference type="Proteomes" id="UP000182235"/>
    </source>
</evidence>
<reference evidence="2 3" key="1">
    <citation type="submission" date="2015-07" db="EMBL/GenBank/DDBJ databases">
        <title>Emmonsia species relationships and genome sequence.</title>
        <authorList>
            <consortium name="The Broad Institute Genomics Platform"/>
            <person name="Cuomo C.A."/>
            <person name="Munoz J.F."/>
            <person name="Imamovic A."/>
            <person name="Priest M.E."/>
            <person name="Young S."/>
            <person name="Clay O.K."/>
            <person name="McEwen J.G."/>
        </authorList>
    </citation>
    <scope>NUCLEOTIDE SEQUENCE [LARGE SCALE GENOMIC DNA]</scope>
    <source>
        <strain evidence="2 3">UAMH 9510</strain>
    </source>
</reference>
<sequence>MVGPCTFTSGTLKCMCTEGSCASLIDAVNPDALCNRCLHPMKVHSSYGKQKVPSILVYYYNCGGILSLTITAPPSSEATETPHNDIQPPLPSQFFDICPRERTVQSLARLLEENTVMHIRGTPASGKTTLATLLLHYFSQKGEMVVFINRWDNSMEVLSFLSQKIQQKGYTHIPPDYILSSNVVFIIDEAQQTYSCPEFWYVVIKTQSMRQSGARFCLFSSFGSPITGVLDFPKTFPPPILSPRQRISLTPSSGPESPDVALFYDATEYSDVVRRFCRHPARNSNFEVAAQEYIYSFTNGHPGAINSLLLYIHHYHRSGLKCGRIVTFTLNHVLEAMEDIGRLFSTLEGFPVGRSLPSPGLYPVTRDPEIAEILLEVLKIGSVGFDKQRPELLTCVENGWLQSNLVDGGQEICTFASGMHAKYVEYKFGATGNKPFPYEKYPDIESLCLAVVKRFSKPILRQAQEGRRLGSAGKPRPFEATFQDEFYRCYWEEVGRGIGICSEWTGSSSGHIDFLVIQPGWGIELLRDGGRLHEHCKRFRNDGQYFPWVNKGIMRDWLILDCCHSYPQSAYPQEKNLWRLVFQEDYSTVHILNCENKEKFPKFCLVNH</sequence>
<dbReference type="Gene3D" id="3.40.50.300">
    <property type="entry name" value="P-loop containing nucleotide triphosphate hydrolases"/>
    <property type="match status" value="1"/>
</dbReference>
<dbReference type="Proteomes" id="UP000182235">
    <property type="component" value="Unassembled WGS sequence"/>
</dbReference>
<dbReference type="InterPro" id="IPR027417">
    <property type="entry name" value="P-loop_NTPase"/>
</dbReference>
<dbReference type="STRING" id="1447872.A0A1J9P7A8"/>
<dbReference type="SUPFAM" id="SSF52540">
    <property type="entry name" value="P-loop containing nucleoside triphosphate hydrolases"/>
    <property type="match status" value="1"/>
</dbReference>
<name>A0A1J9P7A8_9EURO</name>
<gene>
    <name evidence="2" type="ORF">AJ78_06903</name>
</gene>
<evidence type="ECO:0000259" key="1">
    <source>
        <dbReference type="Pfam" id="PF20720"/>
    </source>
</evidence>
<evidence type="ECO:0000313" key="2">
    <source>
        <dbReference type="EMBL" id="OJD12521.1"/>
    </source>
</evidence>
<accession>A0A1J9P7A8</accession>
<comment type="caution">
    <text evidence="2">The sequence shown here is derived from an EMBL/GenBank/DDBJ whole genome shotgun (WGS) entry which is preliminary data.</text>
</comment>
<feature type="domain" description="Novel STAND NTPase 3" evidence="1">
    <location>
        <begin position="104"/>
        <end position="154"/>
    </location>
</feature>
<dbReference type="Pfam" id="PF20720">
    <property type="entry name" value="nSTAND3"/>
    <property type="match status" value="1"/>
</dbReference>
<keyword evidence="3" id="KW-1185">Reference proteome</keyword>
<dbReference type="AlphaFoldDB" id="A0A1J9P7A8"/>
<dbReference type="EMBL" id="LGRN01000394">
    <property type="protein sequence ID" value="OJD12521.1"/>
    <property type="molecule type" value="Genomic_DNA"/>
</dbReference>
<dbReference type="VEuPathDB" id="FungiDB:AJ78_06903"/>
<organism evidence="2 3">
    <name type="scientific">Emergomyces pasteurianus Ep9510</name>
    <dbReference type="NCBI Taxonomy" id="1447872"/>
    <lineage>
        <taxon>Eukaryota</taxon>
        <taxon>Fungi</taxon>
        <taxon>Dikarya</taxon>
        <taxon>Ascomycota</taxon>
        <taxon>Pezizomycotina</taxon>
        <taxon>Eurotiomycetes</taxon>
        <taxon>Eurotiomycetidae</taxon>
        <taxon>Onygenales</taxon>
        <taxon>Ajellomycetaceae</taxon>
        <taxon>Emergomyces</taxon>
    </lineage>
</organism>
<dbReference type="OrthoDB" id="5342131at2759"/>
<proteinExistence type="predicted"/>
<protein>
    <recommendedName>
        <fullName evidence="1">Novel STAND NTPase 3 domain-containing protein</fullName>
    </recommendedName>
</protein>
<dbReference type="InterPro" id="IPR049050">
    <property type="entry name" value="nSTAND3"/>
</dbReference>